<dbReference type="AlphaFoldDB" id="T1JA90"/>
<dbReference type="EMBL" id="JH431987">
    <property type="status" value="NOT_ANNOTATED_CDS"/>
    <property type="molecule type" value="Genomic_DNA"/>
</dbReference>
<dbReference type="EnsemblMetazoa" id="SMAR010650-RA">
    <property type="protein sequence ID" value="SMAR010650-PA"/>
    <property type="gene ID" value="SMAR010650"/>
</dbReference>
<evidence type="ECO:0000256" key="1">
    <source>
        <dbReference type="SAM" id="Phobius"/>
    </source>
</evidence>
<keyword evidence="3" id="KW-1185">Reference proteome</keyword>
<keyword evidence="1" id="KW-0472">Membrane</keyword>
<keyword evidence="1" id="KW-1133">Transmembrane helix</keyword>
<reference evidence="3" key="1">
    <citation type="submission" date="2011-05" db="EMBL/GenBank/DDBJ databases">
        <authorList>
            <person name="Richards S.R."/>
            <person name="Qu J."/>
            <person name="Jiang H."/>
            <person name="Jhangiani S.N."/>
            <person name="Agravi P."/>
            <person name="Goodspeed R."/>
            <person name="Gross S."/>
            <person name="Mandapat C."/>
            <person name="Jackson L."/>
            <person name="Mathew T."/>
            <person name="Pu L."/>
            <person name="Thornton R."/>
            <person name="Saada N."/>
            <person name="Wilczek-Boney K.B."/>
            <person name="Lee S."/>
            <person name="Kovar C."/>
            <person name="Wu Y."/>
            <person name="Scherer S.E."/>
            <person name="Worley K.C."/>
            <person name="Muzny D.M."/>
            <person name="Gibbs R."/>
        </authorList>
    </citation>
    <scope>NUCLEOTIDE SEQUENCE</scope>
    <source>
        <strain evidence="3">Brora</strain>
    </source>
</reference>
<organism evidence="2 3">
    <name type="scientific">Strigamia maritima</name>
    <name type="common">European centipede</name>
    <name type="synonym">Geophilus maritimus</name>
    <dbReference type="NCBI Taxonomy" id="126957"/>
    <lineage>
        <taxon>Eukaryota</taxon>
        <taxon>Metazoa</taxon>
        <taxon>Ecdysozoa</taxon>
        <taxon>Arthropoda</taxon>
        <taxon>Myriapoda</taxon>
        <taxon>Chilopoda</taxon>
        <taxon>Pleurostigmophora</taxon>
        <taxon>Geophilomorpha</taxon>
        <taxon>Linotaeniidae</taxon>
        <taxon>Strigamia</taxon>
    </lineage>
</organism>
<evidence type="ECO:0000313" key="2">
    <source>
        <dbReference type="EnsemblMetazoa" id="SMAR010650-PA"/>
    </source>
</evidence>
<name>T1JA90_STRMM</name>
<evidence type="ECO:0000313" key="3">
    <source>
        <dbReference type="Proteomes" id="UP000014500"/>
    </source>
</evidence>
<feature type="transmembrane region" description="Helical" evidence="1">
    <location>
        <begin position="44"/>
        <end position="63"/>
    </location>
</feature>
<reference evidence="2" key="2">
    <citation type="submission" date="2015-02" db="UniProtKB">
        <authorList>
            <consortium name="EnsemblMetazoa"/>
        </authorList>
    </citation>
    <scope>IDENTIFICATION</scope>
</reference>
<dbReference type="STRING" id="126957.T1JA90"/>
<keyword evidence="1" id="KW-0812">Transmembrane</keyword>
<sequence length="211" mass="23456">MGSPNVTPDLILEATTCEGVCTTVKTPQEIREEYFKTYDVMTGLRIAATLGGMILVFGLFLLYKTKCKPRHYEKKIVTVAEAIEYKVEGVNNVKDSSGFHSYAHFQVRCSDMSVREEEDNDNDNLACANQAHLSVMEDIAYMDNNCGNDEIRIQIRTATPCEASRNNIFTWDYEEGACGGVACSISAEPMCVLVPNHLKELRGADTSETKC</sequence>
<dbReference type="HOGENOM" id="CLU_1306265_0_0_1"/>
<dbReference type="Proteomes" id="UP000014500">
    <property type="component" value="Unassembled WGS sequence"/>
</dbReference>
<protein>
    <submittedName>
        <fullName evidence="2">Uncharacterized protein</fullName>
    </submittedName>
</protein>
<accession>T1JA90</accession>
<proteinExistence type="predicted"/>